<name>D0W0B0_NEICI</name>
<dbReference type="eggNOG" id="ENOG50320KD">
    <property type="taxonomic scope" value="Bacteria"/>
</dbReference>
<protein>
    <submittedName>
        <fullName evidence="1">Uncharacterized protein</fullName>
    </submittedName>
</protein>
<dbReference type="STRING" id="546262.NEICINOT_03076"/>
<proteinExistence type="predicted"/>
<organism evidence="1 2">
    <name type="scientific">Neisseria cinerea ATCC 14685</name>
    <dbReference type="NCBI Taxonomy" id="546262"/>
    <lineage>
        <taxon>Bacteria</taxon>
        <taxon>Pseudomonadati</taxon>
        <taxon>Pseudomonadota</taxon>
        <taxon>Betaproteobacteria</taxon>
        <taxon>Neisseriales</taxon>
        <taxon>Neisseriaceae</taxon>
        <taxon>Neisseria</taxon>
    </lineage>
</organism>
<gene>
    <name evidence="1" type="ORF">NEICINOT_03076</name>
</gene>
<dbReference type="EMBL" id="ACDY02000001">
    <property type="protein sequence ID" value="EEZ72643.1"/>
    <property type="molecule type" value="Genomic_DNA"/>
</dbReference>
<accession>D0W0B0</accession>
<sequence>MTMNAMPQTAEQSEILHTCSIIVDDAQDFSPAFLDAGQGGTLISESMIPQVRTVATMIAAERHDFSSTSPAEFTDAADFFAARILVLGVRCFHLDVSLSQVLKTANNRARCFAEKHHLFFTPAQAELSLNKCKNSHLLTVETEIKAENKGSLVANSIEFARRLKLLPL</sequence>
<comment type="caution">
    <text evidence="1">The sequence shown here is derived from an EMBL/GenBank/DDBJ whole genome shotgun (WGS) entry which is preliminary data.</text>
</comment>
<reference evidence="1 2" key="1">
    <citation type="submission" date="2009-10" db="EMBL/GenBank/DDBJ databases">
        <authorList>
            <person name="Weinstock G."/>
            <person name="Sodergren E."/>
            <person name="Clifton S."/>
            <person name="Fulton L."/>
            <person name="Fulton B."/>
            <person name="Courtney L."/>
            <person name="Fronick C."/>
            <person name="Harrison M."/>
            <person name="Strong C."/>
            <person name="Farmer C."/>
            <person name="Delahaunty K."/>
            <person name="Markovic C."/>
            <person name="Hall O."/>
            <person name="Minx P."/>
            <person name="Tomlinson C."/>
            <person name="Mitreva M."/>
            <person name="Nelson J."/>
            <person name="Hou S."/>
            <person name="Wollam A."/>
            <person name="Pepin K.H."/>
            <person name="Johnson M."/>
            <person name="Bhonagiri V."/>
            <person name="Nash W.E."/>
            <person name="Warren W."/>
            <person name="Chinwalla A."/>
            <person name="Mardis E.R."/>
            <person name="Wilson R.K."/>
        </authorList>
    </citation>
    <scope>NUCLEOTIDE SEQUENCE [LARGE SCALE GENOMIC DNA]</scope>
    <source>
        <strain evidence="1 2">ATCC 14685</strain>
    </source>
</reference>
<dbReference type="Proteomes" id="UP000003294">
    <property type="component" value="Unassembled WGS sequence"/>
</dbReference>
<evidence type="ECO:0000313" key="2">
    <source>
        <dbReference type="Proteomes" id="UP000003294"/>
    </source>
</evidence>
<evidence type="ECO:0000313" key="1">
    <source>
        <dbReference type="EMBL" id="EEZ72643.1"/>
    </source>
</evidence>
<dbReference type="AlphaFoldDB" id="D0W0B0"/>